<gene>
    <name evidence="1" type="ORF">M9Y10_019788</name>
</gene>
<keyword evidence="2" id="KW-1185">Reference proteome</keyword>
<accession>A0ABR2HHC7</accession>
<name>A0ABR2HHC7_9EUKA</name>
<proteinExistence type="predicted"/>
<evidence type="ECO:0000313" key="1">
    <source>
        <dbReference type="EMBL" id="KAK8847204.1"/>
    </source>
</evidence>
<dbReference type="EMBL" id="JAPFFF010000028">
    <property type="protein sequence ID" value="KAK8847204.1"/>
    <property type="molecule type" value="Genomic_DNA"/>
</dbReference>
<protein>
    <submittedName>
        <fullName evidence="1">Uncharacterized protein</fullName>
    </submittedName>
</protein>
<evidence type="ECO:0000313" key="2">
    <source>
        <dbReference type="Proteomes" id="UP001470230"/>
    </source>
</evidence>
<dbReference type="Proteomes" id="UP001470230">
    <property type="component" value="Unassembled WGS sequence"/>
</dbReference>
<reference evidence="1 2" key="1">
    <citation type="submission" date="2024-04" db="EMBL/GenBank/DDBJ databases">
        <title>Tritrichomonas musculus Genome.</title>
        <authorList>
            <person name="Alves-Ferreira E."/>
            <person name="Grigg M."/>
            <person name="Lorenzi H."/>
            <person name="Galac M."/>
        </authorList>
    </citation>
    <scope>NUCLEOTIDE SEQUENCE [LARGE SCALE GENOMIC DNA]</scope>
    <source>
        <strain evidence="1 2">EAF2021</strain>
    </source>
</reference>
<comment type="caution">
    <text evidence="1">The sequence shown here is derived from an EMBL/GenBank/DDBJ whole genome shotgun (WGS) entry which is preliminary data.</text>
</comment>
<sequence>MFIPFNDDFKPPTPKKPKKFKCTVESFTNNWCPPEKDIIHANFYNTKIFDCKDLLTGIKEMRENTSHFGDDDYFFVYSKTSPEMKEQEITFKFGKNCSMEVDQYQIEFESQPLKSWQLEAATDPDRTTWEPIDKQEELDLEAQQRYTFPIQHPLQKFYGIRLTMIGSNKAGRYYICLHYFNLHGNFYNEDKAASE</sequence>
<organism evidence="1 2">
    <name type="scientific">Tritrichomonas musculus</name>
    <dbReference type="NCBI Taxonomy" id="1915356"/>
    <lineage>
        <taxon>Eukaryota</taxon>
        <taxon>Metamonada</taxon>
        <taxon>Parabasalia</taxon>
        <taxon>Tritrichomonadida</taxon>
        <taxon>Tritrichomonadidae</taxon>
        <taxon>Tritrichomonas</taxon>
    </lineage>
</organism>